<dbReference type="AlphaFoldDB" id="A0A853A7P6"/>
<evidence type="ECO:0000313" key="1">
    <source>
        <dbReference type="EMBL" id="NYI06681.1"/>
    </source>
</evidence>
<keyword evidence="2" id="KW-1185">Reference proteome</keyword>
<dbReference type="Proteomes" id="UP000567795">
    <property type="component" value="Unassembled WGS sequence"/>
</dbReference>
<evidence type="ECO:0000313" key="2">
    <source>
        <dbReference type="Proteomes" id="UP000567795"/>
    </source>
</evidence>
<name>A0A853A7P6_9ACTN</name>
<accession>A0A853A7P6</accession>
<proteinExistence type="predicted"/>
<sequence length="121" mass="13615">MAGHTPRVALRRVYDEAEPGEGDRVLVDRLWPRGVAKDEAGWDRWLRDVAPSPELRRWYGHAPERFAEFAERYRAELADEEHATALAELRRAAASGDGVTLLTATRDLAHSSAAVLRDVLR</sequence>
<dbReference type="RefSeq" id="WP_179815227.1">
    <property type="nucleotide sequence ID" value="NZ_JACBZD010000001.1"/>
</dbReference>
<protein>
    <submittedName>
        <fullName evidence="1">Uncharacterized protein YeaO (DUF488 family)</fullName>
    </submittedName>
</protein>
<reference evidence="1 2" key="1">
    <citation type="submission" date="2020-07" db="EMBL/GenBank/DDBJ databases">
        <title>Sequencing the genomes of 1000 actinobacteria strains.</title>
        <authorList>
            <person name="Klenk H.-P."/>
        </authorList>
    </citation>
    <scope>NUCLEOTIDE SEQUENCE [LARGE SCALE GENOMIC DNA]</scope>
    <source>
        <strain evidence="1 2">DSM 42178</strain>
    </source>
</reference>
<dbReference type="PANTHER" id="PTHR36849">
    <property type="entry name" value="CYTOPLASMIC PROTEIN-RELATED"/>
    <property type="match status" value="1"/>
</dbReference>
<dbReference type="InterPro" id="IPR052552">
    <property type="entry name" value="YeaO-like"/>
</dbReference>
<organism evidence="1 2">
    <name type="scientific">Allostreptomyces psammosilenae</name>
    <dbReference type="NCBI Taxonomy" id="1892865"/>
    <lineage>
        <taxon>Bacteria</taxon>
        <taxon>Bacillati</taxon>
        <taxon>Actinomycetota</taxon>
        <taxon>Actinomycetes</taxon>
        <taxon>Kitasatosporales</taxon>
        <taxon>Streptomycetaceae</taxon>
        <taxon>Allostreptomyces</taxon>
    </lineage>
</organism>
<gene>
    <name evidence="1" type="ORF">FHU37_003624</name>
</gene>
<dbReference type="Pfam" id="PF22752">
    <property type="entry name" value="DUF488-N3i"/>
    <property type="match status" value="1"/>
</dbReference>
<comment type="caution">
    <text evidence="1">The sequence shown here is derived from an EMBL/GenBank/DDBJ whole genome shotgun (WGS) entry which is preliminary data.</text>
</comment>
<dbReference type="EMBL" id="JACBZD010000001">
    <property type="protein sequence ID" value="NYI06681.1"/>
    <property type="molecule type" value="Genomic_DNA"/>
</dbReference>
<dbReference type="PANTHER" id="PTHR36849:SF1">
    <property type="entry name" value="CYTOPLASMIC PROTEIN"/>
    <property type="match status" value="1"/>
</dbReference>